<reference evidence="1 2" key="1">
    <citation type="journal article" date="2014" name="Genome Announc.">
        <title>Complete Genome Sequence of Polychlorinated Biphenyl Degrader Comamonas testosteroni TK102 (NBRC 109938).</title>
        <authorList>
            <person name="Fukuda K."/>
            <person name="Hosoyama A."/>
            <person name="Tsuchikane K."/>
            <person name="Ohji S."/>
            <person name="Yamazoe A."/>
            <person name="Fujita N."/>
            <person name="Shintani M."/>
            <person name="Kimbara K."/>
        </authorList>
    </citation>
    <scope>NUCLEOTIDE SEQUENCE [LARGE SCALE GENOMIC DNA]</scope>
    <source>
        <strain evidence="1">TK102</strain>
    </source>
</reference>
<proteinExistence type="predicted"/>
<dbReference type="Proteomes" id="UP000028782">
    <property type="component" value="Chromosome"/>
</dbReference>
<organism evidence="1 2">
    <name type="scientific">Comamonas testosteroni TK102</name>
    <dbReference type="NCBI Taxonomy" id="1392005"/>
    <lineage>
        <taxon>Bacteria</taxon>
        <taxon>Pseudomonadati</taxon>
        <taxon>Pseudomonadota</taxon>
        <taxon>Betaproteobacteria</taxon>
        <taxon>Burkholderiales</taxon>
        <taxon>Comamonadaceae</taxon>
        <taxon>Comamonas</taxon>
    </lineage>
</organism>
<gene>
    <name evidence="1" type="ORF">O987_17465</name>
</gene>
<name>A0A076PUY7_COMTE</name>
<dbReference type="KEGG" id="ctes:O987_17465"/>
<protein>
    <submittedName>
        <fullName evidence="1">Uncharacterized protein</fullName>
    </submittedName>
</protein>
<evidence type="ECO:0000313" key="2">
    <source>
        <dbReference type="Proteomes" id="UP000028782"/>
    </source>
</evidence>
<accession>A0A076PUY7</accession>
<dbReference type="HOGENOM" id="CLU_3373183_0_0_4"/>
<sequence length="34" mass="3842">MIAHIDALKSLLDEGLAGNRRERDRLRSILIAQP</sequence>
<evidence type="ECO:0000313" key="1">
    <source>
        <dbReference type="EMBL" id="AIJ47605.1"/>
    </source>
</evidence>
<dbReference type="AlphaFoldDB" id="A0A076PUY7"/>
<dbReference type="EMBL" id="CP006704">
    <property type="protein sequence ID" value="AIJ47605.1"/>
    <property type="molecule type" value="Genomic_DNA"/>
</dbReference>